<comment type="similarity">
    <text evidence="1">In the C-terminal section; belongs to the class-I pyridoxal-phosphate-dependent aminotransferase family.</text>
</comment>
<dbReference type="InterPro" id="IPR015421">
    <property type="entry name" value="PyrdxlP-dep_Trfase_major"/>
</dbReference>
<dbReference type="InterPro" id="IPR051446">
    <property type="entry name" value="HTH_trans_reg/aminotransferase"/>
</dbReference>
<dbReference type="InterPro" id="IPR036390">
    <property type="entry name" value="WH_DNA-bd_sf"/>
</dbReference>
<feature type="domain" description="HTH gntR-type" evidence="6">
    <location>
        <begin position="19"/>
        <end position="87"/>
    </location>
</feature>
<dbReference type="Pfam" id="PF00392">
    <property type="entry name" value="GntR"/>
    <property type="match status" value="1"/>
</dbReference>
<evidence type="ECO:0000259" key="6">
    <source>
        <dbReference type="PROSITE" id="PS50949"/>
    </source>
</evidence>
<dbReference type="PROSITE" id="PS50949">
    <property type="entry name" value="HTH_GNTR"/>
    <property type="match status" value="1"/>
</dbReference>
<keyword evidence="3" id="KW-0805">Transcription regulation</keyword>
<dbReference type="RefSeq" id="WP_058389053.1">
    <property type="nucleotide sequence ID" value="NZ_LLWF02000105.1"/>
</dbReference>
<dbReference type="InterPro" id="IPR015424">
    <property type="entry name" value="PyrdxlP-dep_Trfase"/>
</dbReference>
<gene>
    <name evidence="7" type="ORF">APZ41_019045</name>
</gene>
<dbReference type="GO" id="GO:0003700">
    <property type="term" value="F:DNA-binding transcription factor activity"/>
    <property type="evidence" value="ECO:0007669"/>
    <property type="project" value="InterPro"/>
</dbReference>
<evidence type="ECO:0000313" key="8">
    <source>
        <dbReference type="Proteomes" id="UP000054844"/>
    </source>
</evidence>
<dbReference type="CDD" id="cd00609">
    <property type="entry name" value="AAT_like"/>
    <property type="match status" value="1"/>
</dbReference>
<dbReference type="InterPro" id="IPR036388">
    <property type="entry name" value="WH-like_DNA-bd_sf"/>
</dbReference>
<dbReference type="CDD" id="cd07377">
    <property type="entry name" value="WHTH_GntR"/>
    <property type="match status" value="1"/>
</dbReference>
<keyword evidence="4" id="KW-0238">DNA-binding</keyword>
<keyword evidence="5" id="KW-0804">Transcription</keyword>
<dbReference type="PANTHER" id="PTHR46577">
    <property type="entry name" value="HTH-TYPE TRANSCRIPTIONAL REGULATORY PROTEIN GABR"/>
    <property type="match status" value="1"/>
</dbReference>
<dbReference type="AlphaFoldDB" id="A0A1S8D2A6"/>
<reference evidence="7" key="1">
    <citation type="submission" date="2016-12" db="EMBL/GenBank/DDBJ databases">
        <title>Draft genome sequence of Roseomonas mucosa strain AU37, isolated from a peripheral intravenous catheter.</title>
        <authorList>
            <person name="Choudhury M.A."/>
            <person name="Sidjabat H.E."/>
            <person name="Wailan A.M."/>
            <person name="Zhang L."/>
            <person name="Marsh N.M."/>
            <person name="Rickard C.M."/>
            <person name="Davies M."/>
            <person name="Mcmillan D.J."/>
        </authorList>
    </citation>
    <scope>NUCLEOTIDE SEQUENCE [LARGE SCALE GENOMIC DNA]</scope>
    <source>
        <strain evidence="7">AU37</strain>
    </source>
</reference>
<protein>
    <recommendedName>
        <fullName evidence="6">HTH gntR-type domain-containing protein</fullName>
    </recommendedName>
</protein>
<comment type="caution">
    <text evidence="7">The sequence shown here is derived from an EMBL/GenBank/DDBJ whole genome shotgun (WGS) entry which is preliminary data.</text>
</comment>
<dbReference type="EMBL" id="LLWF02000105">
    <property type="protein sequence ID" value="ONH81585.1"/>
    <property type="molecule type" value="Genomic_DNA"/>
</dbReference>
<dbReference type="Pfam" id="PF00155">
    <property type="entry name" value="Aminotran_1_2"/>
    <property type="match status" value="1"/>
</dbReference>
<dbReference type="SMART" id="SM00345">
    <property type="entry name" value="HTH_GNTR"/>
    <property type="match status" value="1"/>
</dbReference>
<sequence>MNVSRVERSWVPQIAGEQGPIYLAIADAIGAALARGELRPGERLPTHRALARELGVDLTTVTRAYSEARRRGLLDATVGRGTFIRQATPPSSQPAIPEEFVDLGMNLPPLPDAPPLQDLLQRGLARVLSGQEPRRVLSYRTGAGTAEERAAGAQWLRPVLGEVDPGRVLVCPGAQPALFAVLGALTEPGDVVLADEFCYPGLRAVAEQLGLRLVGVAADAEGMLPDAVDEACRGTRVKALCCIPTIQNPTTVTMPVERRQALAAAAQRAGIYIVEDDAYGLLPSRQLSAIASFAPEITYYISTLSKVLTPALRMAYLVAPAGPGLERTGAMLRASVLMGSPLLTGLAAEWVRDGTAGTVLSEIRKESAARQRLARELLPRTSFDAHPEGLHLWLHLPPRWNRLDFTSHLRRQSGLGVVPSDVFSLATPAPDAVRVSLGGAANRDDLRRALTSLAGALDREGLPSFASVV</sequence>
<keyword evidence="8" id="KW-1185">Reference proteome</keyword>
<evidence type="ECO:0000256" key="4">
    <source>
        <dbReference type="ARBA" id="ARBA00023125"/>
    </source>
</evidence>
<dbReference type="SUPFAM" id="SSF53383">
    <property type="entry name" value="PLP-dependent transferases"/>
    <property type="match status" value="1"/>
</dbReference>
<dbReference type="Gene3D" id="3.40.640.10">
    <property type="entry name" value="Type I PLP-dependent aspartate aminotransferase-like (Major domain)"/>
    <property type="match status" value="1"/>
</dbReference>
<proteinExistence type="inferred from homology"/>
<evidence type="ECO:0000256" key="1">
    <source>
        <dbReference type="ARBA" id="ARBA00005384"/>
    </source>
</evidence>
<dbReference type="Gene3D" id="1.10.10.10">
    <property type="entry name" value="Winged helix-like DNA-binding domain superfamily/Winged helix DNA-binding domain"/>
    <property type="match status" value="1"/>
</dbReference>
<dbReference type="Proteomes" id="UP000054844">
    <property type="component" value="Unassembled WGS sequence"/>
</dbReference>
<accession>A0A1S8D2A6</accession>
<dbReference type="SUPFAM" id="SSF46785">
    <property type="entry name" value="Winged helix' DNA-binding domain"/>
    <property type="match status" value="1"/>
</dbReference>
<evidence type="ECO:0000256" key="5">
    <source>
        <dbReference type="ARBA" id="ARBA00023163"/>
    </source>
</evidence>
<dbReference type="GO" id="GO:0030170">
    <property type="term" value="F:pyridoxal phosphate binding"/>
    <property type="evidence" value="ECO:0007669"/>
    <property type="project" value="InterPro"/>
</dbReference>
<dbReference type="STRING" id="207340.APZ41_019045"/>
<dbReference type="InterPro" id="IPR004839">
    <property type="entry name" value="Aminotransferase_I/II_large"/>
</dbReference>
<name>A0A1S8D2A6_9PROT</name>
<evidence type="ECO:0000256" key="3">
    <source>
        <dbReference type="ARBA" id="ARBA00023015"/>
    </source>
</evidence>
<evidence type="ECO:0000313" key="7">
    <source>
        <dbReference type="EMBL" id="ONH81585.1"/>
    </source>
</evidence>
<dbReference type="InterPro" id="IPR000524">
    <property type="entry name" value="Tscrpt_reg_HTH_GntR"/>
</dbReference>
<dbReference type="GO" id="GO:0003677">
    <property type="term" value="F:DNA binding"/>
    <property type="evidence" value="ECO:0007669"/>
    <property type="project" value="UniProtKB-KW"/>
</dbReference>
<keyword evidence="2" id="KW-0663">Pyridoxal phosphate</keyword>
<evidence type="ECO:0000256" key="2">
    <source>
        <dbReference type="ARBA" id="ARBA00022898"/>
    </source>
</evidence>
<organism evidence="7 8">
    <name type="scientific">Roseomonas mucosa</name>
    <dbReference type="NCBI Taxonomy" id="207340"/>
    <lineage>
        <taxon>Bacteria</taxon>
        <taxon>Pseudomonadati</taxon>
        <taxon>Pseudomonadota</taxon>
        <taxon>Alphaproteobacteria</taxon>
        <taxon>Acetobacterales</taxon>
        <taxon>Roseomonadaceae</taxon>
        <taxon>Roseomonas</taxon>
    </lineage>
</organism>
<dbReference type="PANTHER" id="PTHR46577:SF1">
    <property type="entry name" value="HTH-TYPE TRANSCRIPTIONAL REGULATORY PROTEIN GABR"/>
    <property type="match status" value="1"/>
</dbReference>